<comment type="caution">
    <text evidence="1">The sequence shown here is derived from an EMBL/GenBank/DDBJ whole genome shotgun (WGS) entry which is preliminary data.</text>
</comment>
<evidence type="ECO:0000313" key="2">
    <source>
        <dbReference type="Proteomes" id="UP000245489"/>
    </source>
</evidence>
<reference evidence="1 2" key="1">
    <citation type="submission" date="2018-05" db="EMBL/GenBank/DDBJ databases">
        <title>Genomic Encyclopedia of Archaeal and Bacterial Type Strains, Phase II (KMG-II): from individual species to whole genera.</title>
        <authorList>
            <person name="Goeker M."/>
        </authorList>
    </citation>
    <scope>NUCLEOTIDE SEQUENCE [LARGE SCALE GENOMIC DNA]</scope>
    <source>
        <strain evidence="1 2">DSM 22214</strain>
    </source>
</reference>
<accession>A0A316DEX9</accession>
<proteinExistence type="predicted"/>
<organism evidence="1 2">
    <name type="scientific">Arcicella aurantiaca</name>
    <dbReference type="NCBI Taxonomy" id="591202"/>
    <lineage>
        <taxon>Bacteria</taxon>
        <taxon>Pseudomonadati</taxon>
        <taxon>Bacteroidota</taxon>
        <taxon>Cytophagia</taxon>
        <taxon>Cytophagales</taxon>
        <taxon>Flectobacillaceae</taxon>
        <taxon>Arcicella</taxon>
    </lineage>
</organism>
<dbReference type="OrthoDB" id="956078at2"/>
<evidence type="ECO:0000313" key="1">
    <source>
        <dbReference type="EMBL" id="PWK15739.1"/>
    </source>
</evidence>
<protein>
    <submittedName>
        <fullName evidence="1">Uncharacterized protein</fullName>
    </submittedName>
</protein>
<name>A0A316DEX9_9BACT</name>
<dbReference type="EMBL" id="QGGO01000058">
    <property type="protein sequence ID" value="PWK15739.1"/>
    <property type="molecule type" value="Genomic_DNA"/>
</dbReference>
<gene>
    <name evidence="1" type="ORF">LV89_04979</name>
</gene>
<dbReference type="Proteomes" id="UP000245489">
    <property type="component" value="Unassembled WGS sequence"/>
</dbReference>
<dbReference type="RefSeq" id="WP_109745663.1">
    <property type="nucleotide sequence ID" value="NZ_QGGO01000058.1"/>
</dbReference>
<keyword evidence="2" id="KW-1185">Reference proteome</keyword>
<sequence length="175" mass="19742">MENSEEIGLDFIIDKLTNSIENVITGDSFATEISILTNSDLKTVSKKNGWLFSWKDEFKEPARDVYKLTITNNSTIIQGLISLEVKEDHVYMHLVESSPFNKGKAKVYSGVAGNLVAFACKLSFQRGHEGNVSFLSKTQLIEHYEKTLGAFHFGGRIMIIETQAALRLINKYFQK</sequence>
<dbReference type="AlphaFoldDB" id="A0A316DEX9"/>